<evidence type="ECO:0000313" key="7">
    <source>
        <dbReference type="EMBL" id="ERJ17737.1"/>
    </source>
</evidence>
<evidence type="ECO:0000256" key="1">
    <source>
        <dbReference type="ARBA" id="ARBA00022679"/>
    </source>
</evidence>
<dbReference type="RefSeq" id="WP_006912964.1">
    <property type="nucleotide sequence ID" value="NZ_AFNV02000029.1"/>
</dbReference>
<keyword evidence="8" id="KW-1185">Reference proteome</keyword>
<reference evidence="7 8" key="1">
    <citation type="journal article" date="2011" name="J. Bacteriol.">
        <title>Genome sequence of Salinisphaera shabanensis, a gammaproteobacterium from the harsh, variable environment of the brine-seawater interface of the Shaban Deep in the Red Sea.</title>
        <authorList>
            <person name="Antunes A."/>
            <person name="Alam I."/>
            <person name="Bajic V.B."/>
            <person name="Stingl U."/>
        </authorList>
    </citation>
    <scope>NUCLEOTIDE SEQUENCE [LARGE SCALE GENOMIC DNA]</scope>
    <source>
        <strain evidence="7 8">E1L3A</strain>
    </source>
</reference>
<dbReference type="Gene3D" id="1.25.40.340">
    <property type="match status" value="1"/>
</dbReference>
<feature type="domain" description="DhaL" evidence="5">
    <location>
        <begin position="351"/>
        <end position="542"/>
    </location>
</feature>
<feature type="domain" description="DhaK" evidence="6">
    <location>
        <begin position="7"/>
        <end position="322"/>
    </location>
</feature>
<evidence type="ECO:0000259" key="6">
    <source>
        <dbReference type="PROSITE" id="PS51481"/>
    </source>
</evidence>
<dbReference type="SUPFAM" id="SSF82549">
    <property type="entry name" value="DAK1/DegV-like"/>
    <property type="match status" value="1"/>
</dbReference>
<proteinExistence type="predicted"/>
<organism evidence="7 8">
    <name type="scientific">Salinisphaera shabanensis E1L3A</name>
    <dbReference type="NCBI Taxonomy" id="1033802"/>
    <lineage>
        <taxon>Bacteria</taxon>
        <taxon>Pseudomonadati</taxon>
        <taxon>Pseudomonadota</taxon>
        <taxon>Gammaproteobacteria</taxon>
        <taxon>Salinisphaerales</taxon>
        <taxon>Salinisphaeraceae</taxon>
        <taxon>Salinisphaera</taxon>
    </lineage>
</organism>
<dbReference type="Proteomes" id="UP000006242">
    <property type="component" value="Unassembled WGS sequence"/>
</dbReference>
<dbReference type="SMART" id="SM01120">
    <property type="entry name" value="Dak2"/>
    <property type="match status" value="1"/>
</dbReference>
<keyword evidence="1 7" id="KW-0808">Transferase</keyword>
<sequence>MDFFYNAPERVVDEVIDGLARIAPVKRSAETHGVRVVVDRHWNKQRVAVLSGGGAGHEPSHAGFVGKGMLAGAIAGDIFTSPSVEAVLAAIRATCGEAGCLLVIKNYTGDRLNFGLAAERATREGYRVRSVIVADDIALDEATQKRGLAGTVLVHKIAGHYAAEGADLDTVADMAQRVCDGLCSIGLSLSSCTLPGHAIDRRAAELGLGIHNEPGVREVDPVDAGDAMQLVVAPLLEAINERGSGDAPLIVMLNNLGSCATQEMGVLFNELLARLPAERVARVVAPAALMTSLDMHGFSVTLLPAEDDFVSALESPVAAIAWPGLYSARENESFDVELSAASNEPAGARDADREQRIERVVQRLIESKDELDALDAKAGDGDTGTTFAAGARAIRDALQNEVLSSGDDARMAYEIGEILARDMGGSSGVLLSILCTATGAALDEGSNWSEALMRGIERMQHYGGAAQGDRTLLDALIPATEALGEGNDLGAAATAARDGADATRSMTHAKAGRSAYVPENALRDLTDPGAEAVARVWEQLADG</sequence>
<accession>F7Q8A0</accession>
<keyword evidence="4" id="KW-0067">ATP-binding</keyword>
<evidence type="ECO:0000313" key="8">
    <source>
        <dbReference type="Proteomes" id="UP000006242"/>
    </source>
</evidence>
<dbReference type="GO" id="GO:0004371">
    <property type="term" value="F:glycerone kinase activity"/>
    <property type="evidence" value="ECO:0007669"/>
    <property type="project" value="UniProtKB-EC"/>
</dbReference>
<dbReference type="FunFam" id="1.25.40.340:FF:000002">
    <property type="entry name" value="Dihydroxyacetone kinase, L subunit"/>
    <property type="match status" value="1"/>
</dbReference>
<gene>
    <name evidence="7" type="ORF">SSPSH_003416</name>
</gene>
<keyword evidence="3 7" id="KW-0418">Kinase</keyword>
<name>F7Q8A0_9GAMM</name>
<dbReference type="eggNOG" id="COG2376">
    <property type="taxonomic scope" value="Bacteria"/>
</dbReference>
<dbReference type="EC" id="2.7.1.29" evidence="7"/>
<dbReference type="InterPro" id="IPR050861">
    <property type="entry name" value="Dihydroxyacetone_Kinase"/>
</dbReference>
<dbReference type="SUPFAM" id="SSF101473">
    <property type="entry name" value="DhaL-like"/>
    <property type="match status" value="1"/>
</dbReference>
<dbReference type="Gene3D" id="3.40.50.10440">
    <property type="entry name" value="Dihydroxyacetone kinase, domain 1"/>
    <property type="match status" value="1"/>
</dbReference>
<dbReference type="OrthoDB" id="9806345at2"/>
<protein>
    <submittedName>
        <fullName evidence="7">Dihydroxyacetone kinase protein</fullName>
        <ecNumber evidence="7">2.7.1.29</ecNumber>
    </submittedName>
</protein>
<dbReference type="Pfam" id="PF02734">
    <property type="entry name" value="Dak2"/>
    <property type="match status" value="1"/>
</dbReference>
<evidence type="ECO:0000256" key="3">
    <source>
        <dbReference type="ARBA" id="ARBA00022777"/>
    </source>
</evidence>
<dbReference type="GO" id="GO:0019563">
    <property type="term" value="P:glycerol catabolic process"/>
    <property type="evidence" value="ECO:0007669"/>
    <property type="project" value="TreeGrafter"/>
</dbReference>
<dbReference type="PANTHER" id="PTHR28629:SF4">
    <property type="entry name" value="TRIOKINASE_FMN CYCLASE"/>
    <property type="match status" value="1"/>
</dbReference>
<dbReference type="PANTHER" id="PTHR28629">
    <property type="entry name" value="TRIOKINASE/FMN CYCLASE"/>
    <property type="match status" value="1"/>
</dbReference>
<keyword evidence="2" id="KW-0547">Nucleotide-binding</keyword>
<dbReference type="EMBL" id="AFNV02000029">
    <property type="protein sequence ID" value="ERJ17737.1"/>
    <property type="molecule type" value="Genomic_DNA"/>
</dbReference>
<dbReference type="InterPro" id="IPR036117">
    <property type="entry name" value="DhaL_dom_sf"/>
</dbReference>
<dbReference type="Gene3D" id="3.30.1180.20">
    <property type="entry name" value="Dihydroxyacetone kinase, domain 2"/>
    <property type="match status" value="1"/>
</dbReference>
<comment type="caution">
    <text evidence="7">The sequence shown here is derived from an EMBL/GenBank/DDBJ whole genome shotgun (WGS) entry which is preliminary data.</text>
</comment>
<dbReference type="PROSITE" id="PS51480">
    <property type="entry name" value="DHAL"/>
    <property type="match status" value="1"/>
</dbReference>
<dbReference type="Pfam" id="PF02733">
    <property type="entry name" value="Dak1"/>
    <property type="match status" value="1"/>
</dbReference>
<dbReference type="AlphaFoldDB" id="F7Q8A0"/>
<dbReference type="FunFam" id="3.40.50.10440:FF:000001">
    <property type="entry name" value="Dihydroxyacetone kinase, DhaK subunit"/>
    <property type="match status" value="1"/>
</dbReference>
<dbReference type="STRING" id="1033802.SSPSH_003416"/>
<evidence type="ECO:0000256" key="4">
    <source>
        <dbReference type="ARBA" id="ARBA00022840"/>
    </source>
</evidence>
<dbReference type="GO" id="GO:0005524">
    <property type="term" value="F:ATP binding"/>
    <property type="evidence" value="ECO:0007669"/>
    <property type="project" value="UniProtKB-KW"/>
</dbReference>
<evidence type="ECO:0000259" key="5">
    <source>
        <dbReference type="PROSITE" id="PS51480"/>
    </source>
</evidence>
<reference evidence="7 8" key="2">
    <citation type="journal article" date="2013" name="PLoS ONE">
        <title>INDIGO - INtegrated Data Warehouse of MIcrobial GenOmes with Examples from the Red Sea Extremophiles.</title>
        <authorList>
            <person name="Alam I."/>
            <person name="Antunes A."/>
            <person name="Kamau A.A."/>
            <person name="Ba Alawi W."/>
            <person name="Kalkatawi M."/>
            <person name="Stingl U."/>
            <person name="Bajic V.B."/>
        </authorList>
    </citation>
    <scope>NUCLEOTIDE SEQUENCE [LARGE SCALE GENOMIC DNA]</scope>
    <source>
        <strain evidence="7 8">E1L3A</strain>
    </source>
</reference>
<dbReference type="InterPro" id="IPR004006">
    <property type="entry name" value="DhaK_dom"/>
</dbReference>
<dbReference type="GO" id="GO:0005829">
    <property type="term" value="C:cytosol"/>
    <property type="evidence" value="ECO:0007669"/>
    <property type="project" value="TreeGrafter"/>
</dbReference>
<evidence type="ECO:0000256" key="2">
    <source>
        <dbReference type="ARBA" id="ARBA00022741"/>
    </source>
</evidence>
<dbReference type="InterPro" id="IPR004007">
    <property type="entry name" value="DhaL_dom"/>
</dbReference>
<dbReference type="PROSITE" id="PS51481">
    <property type="entry name" value="DHAK"/>
    <property type="match status" value="1"/>
</dbReference>